<dbReference type="EMBL" id="ACJD01000007">
    <property type="protein sequence ID" value="EEH12661.1"/>
    <property type="molecule type" value="Genomic_DNA"/>
</dbReference>
<dbReference type="InterPro" id="IPR036397">
    <property type="entry name" value="RNaseH_sf"/>
</dbReference>
<feature type="region of interest" description="Disordered" evidence="4">
    <location>
        <begin position="208"/>
        <end position="248"/>
    </location>
</feature>
<evidence type="ECO:0000256" key="5">
    <source>
        <dbReference type="SAM" id="SignalP"/>
    </source>
</evidence>
<comment type="function">
    <text evidence="2">DNA polymerase III is a complex, multichain enzyme responsible for most of the replicative synthesis in bacteria. The epsilon subunit contain the editing function and is a proofreading 3'-5' exonuclease.</text>
</comment>
<gene>
    <name evidence="7" type="ORF">BCETI_7000078</name>
</gene>
<keyword evidence="7" id="KW-0378">Hydrolase</keyword>
<dbReference type="Gene3D" id="3.30.420.10">
    <property type="entry name" value="Ribonuclease H-like superfamily/Ribonuclease H"/>
    <property type="match status" value="1"/>
</dbReference>
<dbReference type="PANTHER" id="PTHR30231">
    <property type="entry name" value="DNA POLYMERASE III SUBUNIT EPSILON"/>
    <property type="match status" value="1"/>
</dbReference>
<dbReference type="Proteomes" id="UP000003678">
    <property type="component" value="Unassembled WGS sequence"/>
</dbReference>
<evidence type="ECO:0000313" key="8">
    <source>
        <dbReference type="Proteomes" id="UP000003678"/>
    </source>
</evidence>
<dbReference type="GO" id="GO:0008408">
    <property type="term" value="F:3'-5' exonuclease activity"/>
    <property type="evidence" value="ECO:0007669"/>
    <property type="project" value="TreeGrafter"/>
</dbReference>
<evidence type="ECO:0000313" key="7">
    <source>
        <dbReference type="EMBL" id="EEH12661.1"/>
    </source>
</evidence>
<dbReference type="SMART" id="SM00479">
    <property type="entry name" value="EXOIII"/>
    <property type="match status" value="1"/>
</dbReference>
<feature type="compositionally biased region" description="Basic and acidic residues" evidence="4">
    <location>
        <begin position="222"/>
        <end position="232"/>
    </location>
</feature>
<dbReference type="AlphaFoldDB" id="C0GBG0"/>
<keyword evidence="7" id="KW-0269">Exonuclease</keyword>
<dbReference type="InterPro" id="IPR013520">
    <property type="entry name" value="Ribonucl_H"/>
</dbReference>
<evidence type="ECO:0000256" key="1">
    <source>
        <dbReference type="ARBA" id="ARBA00012417"/>
    </source>
</evidence>
<evidence type="ECO:0000259" key="6">
    <source>
        <dbReference type="SMART" id="SM00479"/>
    </source>
</evidence>
<evidence type="ECO:0000256" key="4">
    <source>
        <dbReference type="SAM" id="MobiDB-lite"/>
    </source>
</evidence>
<feature type="domain" description="Exonuclease" evidence="6">
    <location>
        <begin position="39"/>
        <end position="206"/>
    </location>
</feature>
<feature type="signal peptide" evidence="5">
    <location>
        <begin position="1"/>
        <end position="19"/>
    </location>
</feature>
<keyword evidence="7" id="KW-0540">Nuclease</keyword>
<dbReference type="GO" id="GO:0005829">
    <property type="term" value="C:cytosol"/>
    <property type="evidence" value="ECO:0007669"/>
    <property type="project" value="TreeGrafter"/>
</dbReference>
<comment type="catalytic activity">
    <reaction evidence="3">
        <text>DNA(n) + a 2'-deoxyribonucleoside 5'-triphosphate = DNA(n+1) + diphosphate</text>
        <dbReference type="Rhea" id="RHEA:22508"/>
        <dbReference type="Rhea" id="RHEA-COMP:17339"/>
        <dbReference type="Rhea" id="RHEA-COMP:17340"/>
        <dbReference type="ChEBI" id="CHEBI:33019"/>
        <dbReference type="ChEBI" id="CHEBI:61560"/>
        <dbReference type="ChEBI" id="CHEBI:173112"/>
        <dbReference type="EC" id="2.7.7.7"/>
    </reaction>
</comment>
<dbReference type="GO" id="GO:0045004">
    <property type="term" value="P:DNA replication proofreading"/>
    <property type="evidence" value="ECO:0007669"/>
    <property type="project" value="TreeGrafter"/>
</dbReference>
<evidence type="ECO:0000256" key="2">
    <source>
        <dbReference type="ARBA" id="ARBA00025483"/>
    </source>
</evidence>
<evidence type="ECO:0000256" key="3">
    <source>
        <dbReference type="ARBA" id="ARBA00049244"/>
    </source>
</evidence>
<dbReference type="CDD" id="cd06127">
    <property type="entry name" value="DEDDh"/>
    <property type="match status" value="1"/>
</dbReference>
<reference evidence="7 8" key="1">
    <citation type="submission" date="2009-03" db="EMBL/GenBank/DDBJ databases">
        <authorList>
            <person name="Setubal J.C."/>
            <person name="Boyle S."/>
            <person name="Crasta O.R."/>
            <person name="Gillespie J.J."/>
            <person name="Kenyon R.W."/>
            <person name="Lu J."/>
            <person name="Mane S."/>
            <person name="Nagrani S."/>
            <person name="Shallom J.M."/>
            <person name="Shallom S."/>
            <person name="Shukla M."/>
            <person name="Snyder E.E."/>
            <person name="Sobral B.W."/>
            <person name="Wattam A.R."/>
            <person name="Will R."/>
            <person name="Williams K."/>
            <person name="Yoo H."/>
            <person name="Bruce D.H."/>
            <person name="Detter C."/>
            <person name="Munk C."/>
            <person name="Brettin T.S."/>
            <person name="Ficht T."/>
        </authorList>
    </citation>
    <scope>NUCLEOTIDE SEQUENCE [LARGE SCALE GENOMIC DNA]</scope>
    <source>
        <strain evidence="7 8">Cudo</strain>
    </source>
</reference>
<dbReference type="InterPro" id="IPR006054">
    <property type="entry name" value="DnaQ"/>
</dbReference>
<dbReference type="GO" id="GO:0003887">
    <property type="term" value="F:DNA-directed DNA polymerase activity"/>
    <property type="evidence" value="ECO:0007669"/>
    <property type="project" value="UniProtKB-EC"/>
</dbReference>
<comment type="caution">
    <text evidence="7">The sequence shown here is derived from an EMBL/GenBank/DDBJ whole genome shotgun (WGS) entry which is preliminary data.</text>
</comment>
<dbReference type="InterPro" id="IPR012337">
    <property type="entry name" value="RNaseH-like_sf"/>
</dbReference>
<sequence length="248" mass="28150">MVLATLFHFACKIMVLCLAGTGQSMTDIYNPSIHTRKKRVIVFDTETTGILPYDRIITLGAVKIEGGELLTQSLYLIFDPRKDSSPQAEAVHGFDNWMTRYQDLFHELAAPIRKWFSWADEVVAHNAQFDMHYIQREFRKAEVDMLDQPVYCTMDGARRLWRGDSTKLDHCLAKIGLARTGHRHGALEDAYLTAGLYLHQQGVAKPLPKINSWQPPKNLKPYPERPAGELPRRTPKRRSAAVSACSTV</sequence>
<organism evidence="7 8">
    <name type="scientific">Brucella ceti str. Cudo</name>
    <dbReference type="NCBI Taxonomy" id="595497"/>
    <lineage>
        <taxon>Bacteria</taxon>
        <taxon>Pseudomonadati</taxon>
        <taxon>Pseudomonadota</taxon>
        <taxon>Alphaproteobacteria</taxon>
        <taxon>Hyphomicrobiales</taxon>
        <taxon>Brucellaceae</taxon>
        <taxon>Brucella/Ochrobactrum group</taxon>
        <taxon>Brucella</taxon>
    </lineage>
</organism>
<dbReference type="GO" id="GO:0003677">
    <property type="term" value="F:DNA binding"/>
    <property type="evidence" value="ECO:0007669"/>
    <property type="project" value="InterPro"/>
</dbReference>
<dbReference type="GO" id="GO:0016491">
    <property type="term" value="F:oxidoreductase activity"/>
    <property type="evidence" value="ECO:0007669"/>
    <property type="project" value="UniProtKB-KW"/>
</dbReference>
<name>C0GBG0_9HYPH</name>
<dbReference type="Pfam" id="PF00929">
    <property type="entry name" value="RNase_T"/>
    <property type="match status" value="1"/>
</dbReference>
<dbReference type="EC" id="2.7.7.7" evidence="1"/>
<dbReference type="SUPFAM" id="SSF53098">
    <property type="entry name" value="Ribonuclease H-like"/>
    <property type="match status" value="1"/>
</dbReference>
<accession>C0GBG0</accession>
<keyword evidence="5" id="KW-0732">Signal</keyword>
<dbReference type="NCBIfam" id="TIGR00573">
    <property type="entry name" value="dnaq"/>
    <property type="match status" value="1"/>
</dbReference>
<proteinExistence type="predicted"/>
<dbReference type="PANTHER" id="PTHR30231:SF37">
    <property type="entry name" value="EXODEOXYRIBONUCLEASE 10"/>
    <property type="match status" value="1"/>
</dbReference>
<keyword evidence="7" id="KW-0560">Oxidoreductase</keyword>
<feature type="chain" id="PRO_5002898575" description="DNA-directed DNA polymerase" evidence="5">
    <location>
        <begin position="20"/>
        <end position="248"/>
    </location>
</feature>
<protein>
    <recommendedName>
        <fullName evidence="1">DNA-directed DNA polymerase</fullName>
        <ecNumber evidence="1">2.7.7.7</ecNumber>
    </recommendedName>
</protein>